<dbReference type="AlphaFoldDB" id="A0A3B0ZEK6"/>
<accession>A0A3B0ZEK6</accession>
<evidence type="ECO:0000313" key="1">
    <source>
        <dbReference type="EMBL" id="VAW86613.1"/>
    </source>
</evidence>
<sequence length="103" mass="11867">MHLVSIYKHAIGFSSRDYLELVDWAGRAVRDNKRGSIPEAAPPILDRLGLDAGVYIEHINVSIEKQIHPRALGSIDKLKALAKKWKQKFIRYQSYSLRFYKAQ</sequence>
<organism evidence="1">
    <name type="scientific">hydrothermal vent metagenome</name>
    <dbReference type="NCBI Taxonomy" id="652676"/>
    <lineage>
        <taxon>unclassified sequences</taxon>
        <taxon>metagenomes</taxon>
        <taxon>ecological metagenomes</taxon>
    </lineage>
</organism>
<reference evidence="1" key="1">
    <citation type="submission" date="2018-06" db="EMBL/GenBank/DDBJ databases">
        <authorList>
            <person name="Zhirakovskaya E."/>
        </authorList>
    </citation>
    <scope>NUCLEOTIDE SEQUENCE</scope>
</reference>
<protein>
    <submittedName>
        <fullName evidence="1">Uncharacterized protein</fullName>
    </submittedName>
</protein>
<gene>
    <name evidence="1" type="ORF">MNBD_GAMMA16-2145</name>
</gene>
<proteinExistence type="predicted"/>
<dbReference type="EMBL" id="UOFO01000096">
    <property type="protein sequence ID" value="VAW86613.1"/>
    <property type="molecule type" value="Genomic_DNA"/>
</dbReference>
<name>A0A3B0ZEK6_9ZZZZ</name>